<evidence type="ECO:0000259" key="4">
    <source>
        <dbReference type="Pfam" id="PF20072"/>
    </source>
</evidence>
<protein>
    <recommendedName>
        <fullName evidence="4">DUF6468 domain-containing protein</fullName>
    </recommendedName>
</protein>
<keyword evidence="3" id="KW-0472">Membrane</keyword>
<proteinExistence type="predicted"/>
<dbReference type="Proteomes" id="UP000778970">
    <property type="component" value="Unassembled WGS sequence"/>
</dbReference>
<feature type="transmembrane region" description="Helical" evidence="3">
    <location>
        <begin position="6"/>
        <end position="25"/>
    </location>
</feature>
<evidence type="ECO:0000313" key="6">
    <source>
        <dbReference type="Proteomes" id="UP000778970"/>
    </source>
</evidence>
<reference evidence="5" key="2">
    <citation type="journal article" date="2020" name="Microorganisms">
        <title>Osmotic Adaptation and Compatible Solute Biosynthesis of Phototrophic Bacteria as Revealed from Genome Analyses.</title>
        <authorList>
            <person name="Imhoff J.F."/>
            <person name="Rahn T."/>
            <person name="Kunzel S."/>
            <person name="Keller A."/>
            <person name="Neulinger S.C."/>
        </authorList>
    </citation>
    <scope>NUCLEOTIDE SEQUENCE</scope>
    <source>
        <strain evidence="5">DSM 9154</strain>
    </source>
</reference>
<sequence length="198" mass="20551">MAGVSILLDVLVAGLLAATIFYAVMLNRKLGELRNNKAEMEAMVNRLVQTTERAEHGLAELKAAAHEKGEELSQKLNDAKALNDDLGFLVDKGNSLADRMERQIGAARKVTADPRGVEPMGLHEAAQRSTAAAKGAATKANGTGTTLSSAPAVGSSAANEGGKPDTAGTDTTLRAAPRGAARSTPQNAKLLKALRGVR</sequence>
<keyword evidence="3" id="KW-1133">Transmembrane helix</keyword>
<evidence type="ECO:0000313" key="5">
    <source>
        <dbReference type="EMBL" id="MBK1697725.1"/>
    </source>
</evidence>
<reference evidence="5" key="1">
    <citation type="submission" date="2017-08" db="EMBL/GenBank/DDBJ databases">
        <authorList>
            <person name="Imhoff J.F."/>
            <person name="Rahn T."/>
            <person name="Kuenzel S."/>
            <person name="Neulinger S.C."/>
        </authorList>
    </citation>
    <scope>NUCLEOTIDE SEQUENCE</scope>
    <source>
        <strain evidence="5">DSM 9154</strain>
    </source>
</reference>
<dbReference type="AlphaFoldDB" id="A0A934QJR0"/>
<keyword evidence="1" id="KW-0175">Coiled coil</keyword>
<feature type="domain" description="DUF6468" evidence="4">
    <location>
        <begin position="33"/>
        <end position="108"/>
    </location>
</feature>
<evidence type="ECO:0000256" key="1">
    <source>
        <dbReference type="SAM" id="Coils"/>
    </source>
</evidence>
<name>A0A934QJR0_9PROT</name>
<feature type="region of interest" description="Disordered" evidence="2">
    <location>
        <begin position="129"/>
        <end position="189"/>
    </location>
</feature>
<keyword evidence="3" id="KW-0812">Transmembrane</keyword>
<dbReference type="Pfam" id="PF20072">
    <property type="entry name" value="DUF6468"/>
    <property type="match status" value="1"/>
</dbReference>
<feature type="compositionally biased region" description="Low complexity" evidence="2">
    <location>
        <begin position="130"/>
        <end position="146"/>
    </location>
</feature>
<evidence type="ECO:0000256" key="2">
    <source>
        <dbReference type="SAM" id="MobiDB-lite"/>
    </source>
</evidence>
<comment type="caution">
    <text evidence="5">The sequence shown here is derived from an EMBL/GenBank/DDBJ whole genome shotgun (WGS) entry which is preliminary data.</text>
</comment>
<feature type="coiled-coil region" evidence="1">
    <location>
        <begin position="23"/>
        <end position="53"/>
    </location>
</feature>
<keyword evidence="6" id="KW-1185">Reference proteome</keyword>
<dbReference type="InterPro" id="IPR045531">
    <property type="entry name" value="DUF6468"/>
</dbReference>
<accession>A0A934QJR0</accession>
<organism evidence="5 6">
    <name type="scientific">Rhodovibrio salinarum</name>
    <dbReference type="NCBI Taxonomy" id="1087"/>
    <lineage>
        <taxon>Bacteria</taxon>
        <taxon>Pseudomonadati</taxon>
        <taxon>Pseudomonadota</taxon>
        <taxon>Alphaproteobacteria</taxon>
        <taxon>Rhodospirillales</taxon>
        <taxon>Rhodovibrionaceae</taxon>
        <taxon>Rhodovibrio</taxon>
    </lineage>
</organism>
<evidence type="ECO:0000256" key="3">
    <source>
        <dbReference type="SAM" id="Phobius"/>
    </source>
</evidence>
<gene>
    <name evidence="5" type="ORF">CKO21_10770</name>
</gene>
<dbReference type="EMBL" id="NRRE01000026">
    <property type="protein sequence ID" value="MBK1697725.1"/>
    <property type="molecule type" value="Genomic_DNA"/>
</dbReference>